<keyword evidence="8 12" id="KW-1133">Transmembrane helix</keyword>
<keyword evidence="7 12" id="KW-0573">Peptidoglycan synthesis</keyword>
<dbReference type="HAMAP" id="MF_00038">
    <property type="entry name" value="MraY"/>
    <property type="match status" value="1"/>
</dbReference>
<feature type="transmembrane region" description="Helical" evidence="12">
    <location>
        <begin position="172"/>
        <end position="192"/>
    </location>
</feature>
<accession>A0A2P5T270</accession>
<dbReference type="GO" id="GO:0008963">
    <property type="term" value="F:phospho-N-acetylmuramoyl-pentapeptide-transferase activity"/>
    <property type="evidence" value="ECO:0007669"/>
    <property type="project" value="UniProtKB-UniRule"/>
</dbReference>
<keyword evidence="9 12" id="KW-0472">Membrane</keyword>
<evidence type="ECO:0000256" key="4">
    <source>
        <dbReference type="ARBA" id="ARBA00022679"/>
    </source>
</evidence>
<feature type="transmembrane region" description="Helical" evidence="12">
    <location>
        <begin position="262"/>
        <end position="283"/>
    </location>
</feature>
<evidence type="ECO:0000256" key="1">
    <source>
        <dbReference type="ARBA" id="ARBA00004141"/>
    </source>
</evidence>
<dbReference type="GO" id="GO:0071555">
    <property type="term" value="P:cell wall organization"/>
    <property type="evidence" value="ECO:0007669"/>
    <property type="project" value="UniProtKB-KW"/>
</dbReference>
<feature type="transmembrane region" description="Helical" evidence="12">
    <location>
        <begin position="96"/>
        <end position="114"/>
    </location>
</feature>
<keyword evidence="4 12" id="KW-0808">Transferase</keyword>
<dbReference type="Pfam" id="PF10555">
    <property type="entry name" value="MraY_sig1"/>
    <property type="match status" value="1"/>
</dbReference>
<dbReference type="GO" id="GO:0008360">
    <property type="term" value="P:regulation of cell shape"/>
    <property type="evidence" value="ECO:0007669"/>
    <property type="project" value="UniProtKB-KW"/>
</dbReference>
<dbReference type="UniPathway" id="UPA00219"/>
<dbReference type="PROSITE" id="PS01347">
    <property type="entry name" value="MRAY_1"/>
    <property type="match status" value="1"/>
</dbReference>
<dbReference type="NCBIfam" id="TIGR00445">
    <property type="entry name" value="mraY"/>
    <property type="match status" value="1"/>
</dbReference>
<keyword evidence="12 14" id="KW-0479">Metal-binding</keyword>
<evidence type="ECO:0000313" key="16">
    <source>
        <dbReference type="Proteomes" id="UP000295937"/>
    </source>
</evidence>
<dbReference type="EC" id="2.7.8.13" evidence="12 13"/>
<protein>
    <recommendedName>
        <fullName evidence="12 13">Phospho-N-acetylmuramoyl-pentapeptide-transferase</fullName>
        <ecNumber evidence="12 13">2.7.8.13</ecNumber>
    </recommendedName>
    <alternativeName>
        <fullName evidence="12">UDP-MurNAc-pentapeptide phosphotransferase</fullName>
    </alternativeName>
</protein>
<feature type="binding site" evidence="14">
    <location>
        <position position="191"/>
    </location>
    <ligand>
        <name>Mg(2+)</name>
        <dbReference type="ChEBI" id="CHEBI:18420"/>
    </ligand>
</feature>
<name>A0A2P5T270_9GAMM</name>
<comment type="pathway">
    <text evidence="12">Cell wall biogenesis; peptidoglycan biosynthesis.</text>
</comment>
<evidence type="ECO:0000256" key="13">
    <source>
        <dbReference type="NCBIfam" id="TIGR00445"/>
    </source>
</evidence>
<evidence type="ECO:0000256" key="2">
    <source>
        <dbReference type="ARBA" id="ARBA00005583"/>
    </source>
</evidence>
<comment type="caution">
    <text evidence="15">The sequence shown here is derived from an EMBL/GenBank/DDBJ whole genome shotgun (WGS) entry which is preliminary data.</text>
</comment>
<sequence>MIVFLFNYINKYYSGLDILSYLIFRAVNSLLTALFISLYMGQNLIIWLKKLRINQMVRDDGPKSHFNKHGTPTMGGLMIITAVIISVLMWSCLSNIYIWYLLIIFIGFGIIGFVDDYLKVIHGNSRGLLARWKYFWMSIISIIIVLLLYFAGKNTPLTQLVIPFFRYMPQLGILYVGLAYIVIVGTGNAVNLTDGLDGLVIVPTIFISAGFAIVSLLTSNAIFAHCLHLPYIENTNELVTFCTAIIGSSVGFLYFNIYPAKVFMGDVGSLAIGGALGTIAVLLRQELLLFIMGGIFVIEACSVILQVSSFKLLGYRVFLMTPIHHHYELKGWPEPLIILSFWIISLILFLLGIVTLKMR</sequence>
<dbReference type="GO" id="GO:0009252">
    <property type="term" value="P:peptidoglycan biosynthetic process"/>
    <property type="evidence" value="ECO:0007669"/>
    <property type="project" value="UniProtKB-UniRule"/>
</dbReference>
<feature type="transmembrane region" description="Helical" evidence="12">
    <location>
        <begin position="134"/>
        <end position="152"/>
    </location>
</feature>
<feature type="transmembrane region" description="Helical" evidence="12">
    <location>
        <begin position="289"/>
        <end position="315"/>
    </location>
</feature>
<feature type="transmembrane region" description="Helical" evidence="12">
    <location>
        <begin position="22"/>
        <end position="48"/>
    </location>
</feature>
<dbReference type="InterPro" id="IPR003524">
    <property type="entry name" value="PNAcMuramoyl-5peptid_Trfase"/>
</dbReference>
<dbReference type="InterPro" id="IPR018480">
    <property type="entry name" value="PNAcMuramoyl-5peptid_Trfase_CS"/>
</dbReference>
<evidence type="ECO:0000256" key="9">
    <source>
        <dbReference type="ARBA" id="ARBA00023136"/>
    </source>
</evidence>
<evidence type="ECO:0000256" key="8">
    <source>
        <dbReference type="ARBA" id="ARBA00022989"/>
    </source>
</evidence>
<keyword evidence="12 14" id="KW-0460">Magnesium</keyword>
<keyword evidence="6 12" id="KW-0133">Cell shape</keyword>
<keyword evidence="10 12" id="KW-0131">Cell cycle</keyword>
<dbReference type="RefSeq" id="WP_136132486.1">
    <property type="nucleotide sequence ID" value="NZ_PDKR01000002.1"/>
</dbReference>
<evidence type="ECO:0000256" key="6">
    <source>
        <dbReference type="ARBA" id="ARBA00022960"/>
    </source>
</evidence>
<comment type="catalytic activity">
    <reaction evidence="12">
        <text>UDP-N-acetyl-alpha-D-muramoyl-L-alanyl-gamma-D-glutamyl-meso-2,6-diaminopimeloyl-D-alanyl-D-alanine + di-trans,octa-cis-undecaprenyl phosphate = di-trans,octa-cis-undecaprenyl diphospho-N-acetyl-alpha-D-muramoyl-L-alanyl-D-glutamyl-meso-2,6-diaminopimeloyl-D-alanyl-D-alanine + UMP</text>
        <dbReference type="Rhea" id="RHEA:28386"/>
        <dbReference type="ChEBI" id="CHEBI:57865"/>
        <dbReference type="ChEBI" id="CHEBI:60392"/>
        <dbReference type="ChEBI" id="CHEBI:61386"/>
        <dbReference type="ChEBI" id="CHEBI:61387"/>
        <dbReference type="EC" id="2.7.8.13"/>
    </reaction>
</comment>
<feature type="transmembrane region" description="Helical" evidence="12">
    <location>
        <begin position="238"/>
        <end position="255"/>
    </location>
</feature>
<feature type="binding site" evidence="14">
    <location>
        <position position="266"/>
    </location>
    <ligand>
        <name>Mg(2+)</name>
        <dbReference type="ChEBI" id="CHEBI:18420"/>
    </ligand>
</feature>
<evidence type="ECO:0000256" key="3">
    <source>
        <dbReference type="ARBA" id="ARBA00022618"/>
    </source>
</evidence>
<evidence type="ECO:0000313" key="15">
    <source>
        <dbReference type="EMBL" id="PPI88691.1"/>
    </source>
</evidence>
<keyword evidence="3 12" id="KW-0132">Cell division</keyword>
<dbReference type="Proteomes" id="UP000295937">
    <property type="component" value="Unassembled WGS sequence"/>
</dbReference>
<dbReference type="PANTHER" id="PTHR22926:SF5">
    <property type="entry name" value="PHOSPHO-N-ACETYLMURAMOYL-PENTAPEPTIDE-TRANSFERASE HOMOLOG"/>
    <property type="match status" value="1"/>
</dbReference>
<evidence type="ECO:0000256" key="12">
    <source>
        <dbReference type="HAMAP-Rule" id="MF_00038"/>
    </source>
</evidence>
<dbReference type="PROSITE" id="PS01348">
    <property type="entry name" value="MRAY_2"/>
    <property type="match status" value="1"/>
</dbReference>
<comment type="similarity">
    <text evidence="2 12">Belongs to the glycosyltransferase 4 family. MraY subfamily.</text>
</comment>
<dbReference type="GO" id="GO:0005886">
    <property type="term" value="C:plasma membrane"/>
    <property type="evidence" value="ECO:0007669"/>
    <property type="project" value="UniProtKB-SubCell"/>
</dbReference>
<dbReference type="Pfam" id="PF00953">
    <property type="entry name" value="Glycos_transf_4"/>
    <property type="match status" value="1"/>
</dbReference>
<organism evidence="15 16">
    <name type="scientific">Candidatus Pantoea edessiphila</name>
    <dbReference type="NCBI Taxonomy" id="2044610"/>
    <lineage>
        <taxon>Bacteria</taxon>
        <taxon>Pseudomonadati</taxon>
        <taxon>Pseudomonadota</taxon>
        <taxon>Gammaproteobacteria</taxon>
        <taxon>Enterobacterales</taxon>
        <taxon>Erwiniaceae</taxon>
        <taxon>Pantoea</taxon>
    </lineage>
</organism>
<comment type="function">
    <text evidence="12">Catalyzes the initial step of the lipid cycle reactions in the biosynthesis of the cell wall peptidoglycan: transfers peptidoglycan precursor phospho-MurNAc-pentapeptide from UDP-MurNAc-pentapeptide onto the lipid carrier undecaprenyl phosphate, yielding undecaprenyl-pyrophosphoryl-MurNAc-pentapeptide, known as lipid I.</text>
</comment>
<evidence type="ECO:0000256" key="10">
    <source>
        <dbReference type="ARBA" id="ARBA00023306"/>
    </source>
</evidence>
<keyword evidence="12" id="KW-1003">Cell membrane</keyword>
<feature type="transmembrane region" description="Helical" evidence="12">
    <location>
        <begin position="199"/>
        <end position="218"/>
    </location>
</feature>
<comment type="subcellular location">
    <subcellularLocation>
        <location evidence="12">Cell membrane</location>
        <topology evidence="12">Multi-pass membrane protein</topology>
    </subcellularLocation>
    <subcellularLocation>
        <location evidence="1">Membrane</location>
        <topology evidence="1">Multi-pass membrane protein</topology>
    </subcellularLocation>
</comment>
<feature type="transmembrane region" description="Helical" evidence="12">
    <location>
        <begin position="336"/>
        <end position="356"/>
    </location>
</feature>
<feature type="transmembrane region" description="Helical" evidence="12">
    <location>
        <begin position="69"/>
        <end position="90"/>
    </location>
</feature>
<evidence type="ECO:0000256" key="5">
    <source>
        <dbReference type="ARBA" id="ARBA00022692"/>
    </source>
</evidence>
<dbReference type="InterPro" id="IPR000715">
    <property type="entry name" value="Glycosyl_transferase_4"/>
</dbReference>
<keyword evidence="11 12" id="KW-0961">Cell wall biogenesis/degradation</keyword>
<reference evidence="15 16" key="1">
    <citation type="journal article" date="2018" name="Genome Biol. Evol.">
        <title>Cladogenesis and Genomic Streamlining in Extracellular Endosymbionts of Tropical Stink Bugs.</title>
        <authorList>
            <person name="Otero-Bravo A."/>
            <person name="Goffredi S."/>
            <person name="Sabree Z.L."/>
        </authorList>
    </citation>
    <scope>NUCLEOTIDE SEQUENCE [LARGE SCALE GENOMIC DNA]</scope>
    <source>
        <strain evidence="15 16">SoEO</strain>
    </source>
</reference>
<keyword evidence="5 12" id="KW-0812">Transmembrane</keyword>
<dbReference type="AlphaFoldDB" id="A0A2P5T270"/>
<dbReference type="OrthoDB" id="9805475at2"/>
<proteinExistence type="inferred from homology"/>
<comment type="cofactor">
    <cofactor evidence="12 14">
        <name>Mg(2+)</name>
        <dbReference type="ChEBI" id="CHEBI:18420"/>
    </cofactor>
</comment>
<dbReference type="GO" id="GO:0051992">
    <property type="term" value="F:UDP-N-acetylmuramoyl-L-alanyl-D-glutamyl-meso-2,6-diaminopimelyl-D-alanyl-D-alanine:undecaprenyl-phosphate transferase activity"/>
    <property type="evidence" value="ECO:0007669"/>
    <property type="project" value="RHEA"/>
</dbReference>
<gene>
    <name evidence="12" type="primary">mraY</name>
    <name evidence="15" type="ORF">CRV09_01980</name>
</gene>
<dbReference type="GO" id="GO:0051301">
    <property type="term" value="P:cell division"/>
    <property type="evidence" value="ECO:0007669"/>
    <property type="project" value="UniProtKB-KW"/>
</dbReference>
<evidence type="ECO:0000256" key="7">
    <source>
        <dbReference type="ARBA" id="ARBA00022984"/>
    </source>
</evidence>
<evidence type="ECO:0000256" key="14">
    <source>
        <dbReference type="PIRSR" id="PIRSR600715-1"/>
    </source>
</evidence>
<dbReference type="CDD" id="cd06852">
    <property type="entry name" value="GT_MraY"/>
    <property type="match status" value="1"/>
</dbReference>
<dbReference type="PANTHER" id="PTHR22926">
    <property type="entry name" value="PHOSPHO-N-ACETYLMURAMOYL-PENTAPEPTIDE-TRANSFERASE"/>
    <property type="match status" value="1"/>
</dbReference>
<dbReference type="GO" id="GO:0046872">
    <property type="term" value="F:metal ion binding"/>
    <property type="evidence" value="ECO:0007669"/>
    <property type="project" value="UniProtKB-KW"/>
</dbReference>
<evidence type="ECO:0000256" key="11">
    <source>
        <dbReference type="ARBA" id="ARBA00023316"/>
    </source>
</evidence>
<dbReference type="EMBL" id="PDKR01000002">
    <property type="protein sequence ID" value="PPI88691.1"/>
    <property type="molecule type" value="Genomic_DNA"/>
</dbReference>